<evidence type="ECO:0000313" key="1">
    <source>
        <dbReference type="Proteomes" id="UP000095280"/>
    </source>
</evidence>
<dbReference type="Proteomes" id="UP000095280">
    <property type="component" value="Unplaced"/>
</dbReference>
<dbReference type="AlphaFoldDB" id="A0A1I8GH79"/>
<evidence type="ECO:0000313" key="2">
    <source>
        <dbReference type="WBParaSite" id="maker-uti_cns_0001857-snap-gene-0.14-mRNA-1"/>
    </source>
</evidence>
<organism evidence="1 2">
    <name type="scientific">Macrostomum lignano</name>
    <dbReference type="NCBI Taxonomy" id="282301"/>
    <lineage>
        <taxon>Eukaryota</taxon>
        <taxon>Metazoa</taxon>
        <taxon>Spiralia</taxon>
        <taxon>Lophotrochozoa</taxon>
        <taxon>Platyhelminthes</taxon>
        <taxon>Rhabditophora</taxon>
        <taxon>Macrostomorpha</taxon>
        <taxon>Macrostomida</taxon>
        <taxon>Macrostomidae</taxon>
        <taxon>Macrostomum</taxon>
    </lineage>
</organism>
<dbReference type="OrthoDB" id="10013535at2759"/>
<dbReference type="STRING" id="282301.A0A1I8GH79"/>
<reference evidence="2" key="1">
    <citation type="submission" date="2016-11" db="UniProtKB">
        <authorList>
            <consortium name="WormBaseParasite"/>
        </authorList>
    </citation>
    <scope>IDENTIFICATION</scope>
</reference>
<dbReference type="InterPro" id="IPR022179">
    <property type="entry name" value="CFAP276"/>
</dbReference>
<protein>
    <submittedName>
        <fullName evidence="2">TEX36</fullName>
    </submittedName>
</protein>
<dbReference type="WBParaSite" id="maker-uti_cns_0001857-snap-gene-0.14-mRNA-1">
    <property type="protein sequence ID" value="maker-uti_cns_0001857-snap-gene-0.14-mRNA-1"/>
    <property type="gene ID" value="maker-uti_cns_0001857-snap-gene-0.14"/>
</dbReference>
<dbReference type="Pfam" id="PF12494">
    <property type="entry name" value="DUF3695"/>
    <property type="match status" value="1"/>
</dbReference>
<keyword evidence="1" id="KW-1185">Reference proteome</keyword>
<sequence length="167" mass="19427">MSTAHRDPYPYPRYESDQTLAGLKPTEKATYSKPTHLAQQDDPWSRLNLSQTLTSTRHQAFYYDPQAPNDSLDFVLKTEYDQHRDLFKGKSQVLLQTETCYDEHGRVLKNRIRQVQQVPPKLGHPLRQWQQPRREDVNSIKNAIEGHHTQATNRGYSRKPDGGHFTS</sequence>
<proteinExistence type="predicted"/>
<accession>A0A1I8GH79</accession>
<name>A0A1I8GH79_9PLAT</name>